<dbReference type="STRING" id="49451.A0A1J6JLY3"/>
<dbReference type="PANTHER" id="PTHR33983">
    <property type="entry name" value="OS07G0185900 PROTEIN"/>
    <property type="match status" value="1"/>
</dbReference>
<protein>
    <submittedName>
        <fullName evidence="1">Uncharacterized protein</fullName>
    </submittedName>
</protein>
<evidence type="ECO:0000313" key="2">
    <source>
        <dbReference type="Proteomes" id="UP000187609"/>
    </source>
</evidence>
<reference evidence="1" key="1">
    <citation type="submission" date="2016-11" db="EMBL/GenBank/DDBJ databases">
        <title>The genome of Nicotiana attenuata.</title>
        <authorList>
            <person name="Xu S."/>
            <person name="Brockmoeller T."/>
            <person name="Gaquerel E."/>
            <person name="Navarro A."/>
            <person name="Kuhl H."/>
            <person name="Gase K."/>
            <person name="Ling Z."/>
            <person name="Zhou W."/>
            <person name="Kreitzer C."/>
            <person name="Stanke M."/>
            <person name="Tang H."/>
            <person name="Lyons E."/>
            <person name="Pandey P."/>
            <person name="Pandey S.P."/>
            <person name="Timmermann B."/>
            <person name="Baldwin I.T."/>
        </authorList>
    </citation>
    <scope>NUCLEOTIDE SEQUENCE [LARGE SCALE GENOMIC DNA]</scope>
    <source>
        <strain evidence="1">UT</strain>
    </source>
</reference>
<keyword evidence="2" id="KW-1185">Reference proteome</keyword>
<evidence type="ECO:0000313" key="1">
    <source>
        <dbReference type="EMBL" id="OIT07905.1"/>
    </source>
</evidence>
<gene>
    <name evidence="1" type="ORF">A4A49_33762</name>
</gene>
<organism evidence="1 2">
    <name type="scientific">Nicotiana attenuata</name>
    <name type="common">Coyote tobacco</name>
    <dbReference type="NCBI Taxonomy" id="49451"/>
    <lineage>
        <taxon>Eukaryota</taxon>
        <taxon>Viridiplantae</taxon>
        <taxon>Streptophyta</taxon>
        <taxon>Embryophyta</taxon>
        <taxon>Tracheophyta</taxon>
        <taxon>Spermatophyta</taxon>
        <taxon>Magnoliopsida</taxon>
        <taxon>eudicotyledons</taxon>
        <taxon>Gunneridae</taxon>
        <taxon>Pentapetalae</taxon>
        <taxon>asterids</taxon>
        <taxon>lamiids</taxon>
        <taxon>Solanales</taxon>
        <taxon>Solanaceae</taxon>
        <taxon>Nicotianoideae</taxon>
        <taxon>Nicotianeae</taxon>
        <taxon>Nicotiana</taxon>
    </lineage>
</organism>
<dbReference type="Proteomes" id="UP000187609">
    <property type="component" value="Unassembled WGS sequence"/>
</dbReference>
<proteinExistence type="predicted"/>
<dbReference type="PANTHER" id="PTHR33983:SF15">
    <property type="entry name" value="JACALIN-TYPE LECTIN DOMAIN-CONTAINING PROTEIN"/>
    <property type="match status" value="1"/>
</dbReference>
<name>A0A1J6JLY3_NICAT</name>
<accession>A0A1J6JLY3</accession>
<sequence>MGKYVELLDAATRIVARFNSHCPQTSRMYYHPPSNCKHEEDHHSDFHSLQFFGGHHHHNHQIGVSGSEDVSGVRFGAVVSKTGIDSTELILCTVV</sequence>
<dbReference type="Gramene" id="OIT07905">
    <property type="protein sequence ID" value="OIT07905"/>
    <property type="gene ID" value="A4A49_33762"/>
</dbReference>
<dbReference type="AlphaFoldDB" id="A0A1J6JLY3"/>
<comment type="caution">
    <text evidence="1">The sequence shown here is derived from an EMBL/GenBank/DDBJ whole genome shotgun (WGS) entry which is preliminary data.</text>
</comment>
<dbReference type="EMBL" id="MJEQ01037183">
    <property type="protein sequence ID" value="OIT07905.1"/>
    <property type="molecule type" value="Genomic_DNA"/>
</dbReference>
<dbReference type="OMA" id="GKNHQIG"/>